<accession>A0A6A5Y360</accession>
<dbReference type="Proteomes" id="UP000799778">
    <property type="component" value="Unassembled WGS sequence"/>
</dbReference>
<dbReference type="GeneID" id="54283164"/>
<evidence type="ECO:0000256" key="1">
    <source>
        <dbReference type="SAM" id="MobiDB-lite"/>
    </source>
</evidence>
<name>A0A6A5Y360_9PLEO</name>
<evidence type="ECO:0000313" key="3">
    <source>
        <dbReference type="Proteomes" id="UP000799778"/>
    </source>
</evidence>
<feature type="region of interest" description="Disordered" evidence="1">
    <location>
        <begin position="24"/>
        <end position="46"/>
    </location>
</feature>
<reference evidence="2" key="1">
    <citation type="journal article" date="2020" name="Stud. Mycol.">
        <title>101 Dothideomycetes genomes: a test case for predicting lifestyles and emergence of pathogens.</title>
        <authorList>
            <person name="Haridas S."/>
            <person name="Albert R."/>
            <person name="Binder M."/>
            <person name="Bloem J."/>
            <person name="Labutti K."/>
            <person name="Salamov A."/>
            <person name="Andreopoulos B."/>
            <person name="Baker S."/>
            <person name="Barry K."/>
            <person name="Bills G."/>
            <person name="Bluhm B."/>
            <person name="Cannon C."/>
            <person name="Castanera R."/>
            <person name="Culley D."/>
            <person name="Daum C."/>
            <person name="Ezra D."/>
            <person name="Gonzalez J."/>
            <person name="Henrissat B."/>
            <person name="Kuo A."/>
            <person name="Liang C."/>
            <person name="Lipzen A."/>
            <person name="Lutzoni F."/>
            <person name="Magnuson J."/>
            <person name="Mondo S."/>
            <person name="Nolan M."/>
            <person name="Ohm R."/>
            <person name="Pangilinan J."/>
            <person name="Park H.-J."/>
            <person name="Ramirez L."/>
            <person name="Alfaro M."/>
            <person name="Sun H."/>
            <person name="Tritt A."/>
            <person name="Yoshinaga Y."/>
            <person name="Zwiers L.-H."/>
            <person name="Turgeon B."/>
            <person name="Goodwin S."/>
            <person name="Spatafora J."/>
            <person name="Crous P."/>
            <person name="Grigoriev I."/>
        </authorList>
    </citation>
    <scope>NUCLEOTIDE SEQUENCE</scope>
    <source>
        <strain evidence="2">CBS 175.79</strain>
    </source>
</reference>
<dbReference type="EMBL" id="ML978067">
    <property type="protein sequence ID" value="KAF2019878.1"/>
    <property type="molecule type" value="Genomic_DNA"/>
</dbReference>
<protein>
    <submittedName>
        <fullName evidence="2">Uncharacterized protein</fullName>
    </submittedName>
</protein>
<sequence>MHLVQHAVMRPNFHIIRERSIPEDLDTEDDLKEGDVNETNQCGDNFNEEAVDHDLSDKTPFNENDSHSPIALLERSRLGQSLLRKLADDIEAHCPLPVPNKQPLRETTIVQKRYSRFENLPYEIRFIIYSYLGWPESGRIWVPLWYDPNLEIRAQASNVELCQYGRSIEDLLTFECTNRITSRRLFPLTEPEPALLSICTSIREDILRRSLGSITVKAKFELSHRNVLNHNCHNCNGDDMPRPPGGKKLLRLPATVFSYITSIHLDHSVGYPSFIDTAAYDSFPGEQNAFLRGRCLRVVPEHPLYARRVLLKQASTIKFLSVYCPALVTLRLEPYLNMVPFSYQQCTVAEETLNPLTIALEELVSGCRSLRTLEIPRYRDFDPTVGLEPFDPRTSIIIERLDLNVPELEKKQWAKAWIEKILDQLNPVWRPTGVTY</sequence>
<proteinExistence type="predicted"/>
<dbReference type="RefSeq" id="XP_033388217.1">
    <property type="nucleotide sequence ID" value="XM_033525767.1"/>
</dbReference>
<dbReference type="AlphaFoldDB" id="A0A6A5Y360"/>
<gene>
    <name evidence="2" type="ORF">BU24DRAFT_406493</name>
</gene>
<organism evidence="2 3">
    <name type="scientific">Aaosphaeria arxii CBS 175.79</name>
    <dbReference type="NCBI Taxonomy" id="1450172"/>
    <lineage>
        <taxon>Eukaryota</taxon>
        <taxon>Fungi</taxon>
        <taxon>Dikarya</taxon>
        <taxon>Ascomycota</taxon>
        <taxon>Pezizomycotina</taxon>
        <taxon>Dothideomycetes</taxon>
        <taxon>Pleosporomycetidae</taxon>
        <taxon>Pleosporales</taxon>
        <taxon>Pleosporales incertae sedis</taxon>
        <taxon>Aaosphaeria</taxon>
    </lineage>
</organism>
<evidence type="ECO:0000313" key="2">
    <source>
        <dbReference type="EMBL" id="KAF2019878.1"/>
    </source>
</evidence>
<keyword evidence="3" id="KW-1185">Reference proteome</keyword>